<dbReference type="EMBL" id="JANPWB010000004">
    <property type="protein sequence ID" value="KAJ1191907.1"/>
    <property type="molecule type" value="Genomic_DNA"/>
</dbReference>
<evidence type="ECO:0000313" key="3">
    <source>
        <dbReference type="Proteomes" id="UP001066276"/>
    </source>
</evidence>
<feature type="compositionally biased region" description="Basic and acidic residues" evidence="1">
    <location>
        <begin position="51"/>
        <end position="67"/>
    </location>
</feature>
<protein>
    <recommendedName>
        <fullName evidence="4">Secreted protein</fullName>
    </recommendedName>
</protein>
<feature type="region of interest" description="Disordered" evidence="1">
    <location>
        <begin position="15"/>
        <end position="112"/>
    </location>
</feature>
<evidence type="ECO:0000313" key="2">
    <source>
        <dbReference type="EMBL" id="KAJ1191907.1"/>
    </source>
</evidence>
<evidence type="ECO:0008006" key="4">
    <source>
        <dbReference type="Google" id="ProtNLM"/>
    </source>
</evidence>
<sequence>MKGLAVCLGVGAVRASSCSERDLTGQGLPPPLGTWGTEPAPGQSAGPANDTGERRLARNKSERKADRSQILPAAAIPVRWKTYTHPPNTSRHPGRQTQYRHTCARPAKKEHF</sequence>
<gene>
    <name evidence="2" type="ORF">NDU88_001220</name>
</gene>
<keyword evidence="3" id="KW-1185">Reference proteome</keyword>
<dbReference type="Proteomes" id="UP001066276">
    <property type="component" value="Chromosome 2_2"/>
</dbReference>
<comment type="caution">
    <text evidence="2">The sequence shown here is derived from an EMBL/GenBank/DDBJ whole genome shotgun (WGS) entry which is preliminary data.</text>
</comment>
<name>A0AAV7UTG6_PLEWA</name>
<proteinExistence type="predicted"/>
<feature type="compositionally biased region" description="Polar residues" evidence="1">
    <location>
        <begin position="85"/>
        <end position="100"/>
    </location>
</feature>
<organism evidence="2 3">
    <name type="scientific">Pleurodeles waltl</name>
    <name type="common">Iberian ribbed newt</name>
    <dbReference type="NCBI Taxonomy" id="8319"/>
    <lineage>
        <taxon>Eukaryota</taxon>
        <taxon>Metazoa</taxon>
        <taxon>Chordata</taxon>
        <taxon>Craniata</taxon>
        <taxon>Vertebrata</taxon>
        <taxon>Euteleostomi</taxon>
        <taxon>Amphibia</taxon>
        <taxon>Batrachia</taxon>
        <taxon>Caudata</taxon>
        <taxon>Salamandroidea</taxon>
        <taxon>Salamandridae</taxon>
        <taxon>Pleurodelinae</taxon>
        <taxon>Pleurodeles</taxon>
    </lineage>
</organism>
<accession>A0AAV7UTG6</accession>
<dbReference type="AlphaFoldDB" id="A0AAV7UTG6"/>
<evidence type="ECO:0000256" key="1">
    <source>
        <dbReference type="SAM" id="MobiDB-lite"/>
    </source>
</evidence>
<reference evidence="2" key="1">
    <citation type="journal article" date="2022" name="bioRxiv">
        <title>Sequencing and chromosome-scale assembly of the giantPleurodeles waltlgenome.</title>
        <authorList>
            <person name="Brown T."/>
            <person name="Elewa A."/>
            <person name="Iarovenko S."/>
            <person name="Subramanian E."/>
            <person name="Araus A.J."/>
            <person name="Petzold A."/>
            <person name="Susuki M."/>
            <person name="Suzuki K.-i.T."/>
            <person name="Hayashi T."/>
            <person name="Toyoda A."/>
            <person name="Oliveira C."/>
            <person name="Osipova E."/>
            <person name="Leigh N.D."/>
            <person name="Simon A."/>
            <person name="Yun M.H."/>
        </authorList>
    </citation>
    <scope>NUCLEOTIDE SEQUENCE</scope>
    <source>
        <strain evidence="2">20211129_DDA</strain>
        <tissue evidence="2">Liver</tissue>
    </source>
</reference>